<dbReference type="InterPro" id="IPR029787">
    <property type="entry name" value="Nucleotide_cyclase"/>
</dbReference>
<protein>
    <recommendedName>
        <fullName evidence="1">GGDEF domain-containing protein</fullName>
    </recommendedName>
</protein>
<dbReference type="AlphaFoldDB" id="A0A182C8C9"/>
<feature type="domain" description="GGDEF" evidence="1">
    <location>
        <begin position="766"/>
        <end position="892"/>
    </location>
</feature>
<gene>
    <name evidence="2" type="ORF">AT15_02680</name>
</gene>
<dbReference type="InterPro" id="IPR050469">
    <property type="entry name" value="Diguanylate_Cyclase"/>
</dbReference>
<dbReference type="CDD" id="cd01949">
    <property type="entry name" value="GGDEF"/>
    <property type="match status" value="1"/>
</dbReference>
<dbReference type="InterPro" id="IPR043128">
    <property type="entry name" value="Rev_trsase/Diguanyl_cyclase"/>
</dbReference>
<dbReference type="Pfam" id="PF00990">
    <property type="entry name" value="GGDEF"/>
    <property type="match status" value="1"/>
</dbReference>
<dbReference type="PROSITE" id="PS50887">
    <property type="entry name" value="GGDEF"/>
    <property type="match status" value="1"/>
</dbReference>
<dbReference type="Gene3D" id="3.30.70.270">
    <property type="match status" value="1"/>
</dbReference>
<dbReference type="OrthoDB" id="38958at2"/>
<dbReference type="SUPFAM" id="SSF55073">
    <property type="entry name" value="Nucleotide cyclase"/>
    <property type="match status" value="1"/>
</dbReference>
<dbReference type="RefSeq" id="WP_068345322.1">
    <property type="nucleotide sequence ID" value="NZ_JFHK01000002.1"/>
</dbReference>
<dbReference type="PANTHER" id="PTHR45138:SF9">
    <property type="entry name" value="DIGUANYLATE CYCLASE DGCM-RELATED"/>
    <property type="match status" value="1"/>
</dbReference>
<dbReference type="PANTHER" id="PTHR45138">
    <property type="entry name" value="REGULATORY COMPONENTS OF SENSORY TRANSDUCTION SYSTEM"/>
    <property type="match status" value="1"/>
</dbReference>
<evidence type="ECO:0000313" key="2">
    <source>
        <dbReference type="EMBL" id="OAA31749.1"/>
    </source>
</evidence>
<name>A0A182C8C9_9BACT</name>
<evidence type="ECO:0000313" key="3">
    <source>
        <dbReference type="Proteomes" id="UP000077339"/>
    </source>
</evidence>
<keyword evidence="3" id="KW-1185">Reference proteome</keyword>
<comment type="caution">
    <text evidence="2">The sequence shown here is derived from an EMBL/GenBank/DDBJ whole genome shotgun (WGS) entry which is preliminary data.</text>
</comment>
<organism evidence="2 3">
    <name type="scientific">Kosmotoga arenicorallina S304</name>
    <dbReference type="NCBI Taxonomy" id="1453497"/>
    <lineage>
        <taxon>Bacteria</taxon>
        <taxon>Thermotogati</taxon>
        <taxon>Thermotogota</taxon>
        <taxon>Thermotogae</taxon>
        <taxon>Kosmotogales</taxon>
        <taxon>Kosmotogaceae</taxon>
        <taxon>Kosmotoga</taxon>
    </lineage>
</organism>
<dbReference type="Proteomes" id="UP000077339">
    <property type="component" value="Unassembled WGS sequence"/>
</dbReference>
<dbReference type="SMART" id="SM00267">
    <property type="entry name" value="GGDEF"/>
    <property type="match status" value="1"/>
</dbReference>
<dbReference type="InterPro" id="IPR000160">
    <property type="entry name" value="GGDEF_dom"/>
</dbReference>
<proteinExistence type="predicted"/>
<sequence>MKEMTTKILAEISALGKRFLLSEALSIFGDKYSKDQITEAVETAKAEGVLWLDNGVLHFEDDCWKEFFENARLMGKDHLSLALQRDLTEAVKFHFENSGCSKRAFAAALLWHARKRYYEWLPKDKLLKEIQVIDDILGFESWASMSLKARIKALDFEKITKGRLIEKWLKGKFHVDCMNFLRMIEINLDEQHFSELLREKLKQASTEYQKIVLEFFQIDTKNIMSLSRLNIENLKRLNKKLKPISPQYARLKVAVLNLFARYYNIKEPPKFKKFIELALKIASEFNIKDWISKLHNNLSLYYEEDFKAYSEELKLRAIDEATEIGDHETAAFIAINLAYSYLACGEKISLNKLMGKISGYIQTSKSPEIKSRFFEFKALAAVYDGNHTEFEKYIAEYEDIFRKTKDSRVLSKRYFADVLRILFHIIGGNIEKIKSISEKLVKIEYIENDERRFLEIVNIGLEDPIKSYELFKEYRKSMRFYIEETLLFLAQILPGEFLEDFRKFLIEQLVYSRQRRMLLSQAQLYHALGLASNKLDIQKDTLRYMRFAAFLYDASGMDSLSHKLRTHFLQKKAFIDLVKQMKINLENAGVNKELLAVLERSTFNANESLRFIGRLMAVVLSFADAENFNDLAQIIFKSLMEEFPASVGKFEFGSDNTETFYFGTEEIPDFGITYSFEPFYVSYSFYVGKKYKAKLELYNPDQRVDDLTIQKFYDLMAYLEPIVELVLLNFSRYRMAIRDELTGLYTRWYFEERFKEEFSRSNRTGEVFSLIFCDLDDFKKVNDNYGHKVGDEVLKMVAKIFWKNARETDIICRYGGEEFVFLLPCTTHTGAMVFAERLRKSLEEAYTKASVTGSFGVVSYPSPNIFSREEILRIADDLCYKAKKEGKNLVKG</sequence>
<evidence type="ECO:0000259" key="1">
    <source>
        <dbReference type="PROSITE" id="PS50887"/>
    </source>
</evidence>
<dbReference type="PATRIC" id="fig|1453497.3.peg.532"/>
<dbReference type="EMBL" id="JFHK01000002">
    <property type="protein sequence ID" value="OAA31749.1"/>
    <property type="molecule type" value="Genomic_DNA"/>
</dbReference>
<reference evidence="2 3" key="1">
    <citation type="submission" date="2014-02" db="EMBL/GenBank/DDBJ databases">
        <title>Kosmotoga genome sequencing.</title>
        <authorList>
            <person name="Pollo S.M."/>
            <person name="Charchuk R."/>
            <person name="Nesbo C.L."/>
        </authorList>
    </citation>
    <scope>NUCLEOTIDE SEQUENCE [LARGE SCALE GENOMIC DNA]</scope>
    <source>
        <strain evidence="2 3">S304</strain>
    </source>
</reference>
<dbReference type="FunFam" id="3.30.70.270:FF:000001">
    <property type="entry name" value="Diguanylate cyclase domain protein"/>
    <property type="match status" value="1"/>
</dbReference>
<dbReference type="GO" id="GO:0052621">
    <property type="term" value="F:diguanylate cyclase activity"/>
    <property type="evidence" value="ECO:0007669"/>
    <property type="project" value="TreeGrafter"/>
</dbReference>
<accession>A0A182C8C9</accession>
<dbReference type="NCBIfam" id="TIGR00254">
    <property type="entry name" value="GGDEF"/>
    <property type="match status" value="1"/>
</dbReference>
<dbReference type="STRING" id="1453497.AT15_02680"/>